<dbReference type="Pfam" id="PF08002">
    <property type="entry name" value="DUF1697"/>
    <property type="match status" value="1"/>
</dbReference>
<accession>A0ABT3D083</accession>
<comment type="caution">
    <text evidence="1">The sequence shown here is derived from an EMBL/GenBank/DDBJ whole genome shotgun (WGS) entry which is preliminary data.</text>
</comment>
<evidence type="ECO:0000313" key="1">
    <source>
        <dbReference type="EMBL" id="MCV9388873.1"/>
    </source>
</evidence>
<proteinExistence type="predicted"/>
<dbReference type="RefSeq" id="WP_264139763.1">
    <property type="nucleotide sequence ID" value="NZ_JAOYOD010000001.1"/>
</dbReference>
<name>A0ABT3D083_9BACT</name>
<protein>
    <submittedName>
        <fullName evidence="1">DUF1697 domain-containing protein</fullName>
    </submittedName>
</protein>
<evidence type="ECO:0000313" key="2">
    <source>
        <dbReference type="Proteomes" id="UP001300692"/>
    </source>
</evidence>
<organism evidence="1 2">
    <name type="scientific">Reichenbachiella ulvae</name>
    <dbReference type="NCBI Taxonomy" id="2980104"/>
    <lineage>
        <taxon>Bacteria</taxon>
        <taxon>Pseudomonadati</taxon>
        <taxon>Bacteroidota</taxon>
        <taxon>Cytophagia</taxon>
        <taxon>Cytophagales</taxon>
        <taxon>Reichenbachiellaceae</taxon>
        <taxon>Reichenbachiella</taxon>
    </lineage>
</organism>
<dbReference type="SUPFAM" id="SSF160379">
    <property type="entry name" value="SP0830-like"/>
    <property type="match status" value="1"/>
</dbReference>
<dbReference type="Gene3D" id="3.30.70.1280">
    <property type="entry name" value="SP0830-like domains"/>
    <property type="match status" value="1"/>
</dbReference>
<dbReference type="PANTHER" id="PTHR36439:SF1">
    <property type="entry name" value="DUF1697 DOMAIN-CONTAINING PROTEIN"/>
    <property type="match status" value="1"/>
</dbReference>
<dbReference type="PANTHER" id="PTHR36439">
    <property type="entry name" value="BLL4334 PROTEIN"/>
    <property type="match status" value="1"/>
</dbReference>
<dbReference type="Proteomes" id="UP001300692">
    <property type="component" value="Unassembled WGS sequence"/>
</dbReference>
<keyword evidence="2" id="KW-1185">Reference proteome</keyword>
<reference evidence="1 2" key="1">
    <citation type="submission" date="2022-10" db="EMBL/GenBank/DDBJ databases">
        <title>Comparative genomics and taxonomic characterization of three novel marine species of genus Reichenbachiella exhibiting antioxidant and polysaccharide degradation activities.</title>
        <authorList>
            <person name="Muhammad N."/>
            <person name="Lee Y.-J."/>
            <person name="Ko J."/>
            <person name="Kim S.-G."/>
        </authorList>
    </citation>
    <scope>NUCLEOTIDE SEQUENCE [LARGE SCALE GENOMIC DNA]</scope>
    <source>
        <strain evidence="1 2">ABR2-5</strain>
    </source>
</reference>
<sequence>MKKYIALLRGINVSGQKKIKMAELKETLASAGLQNVQTYIQSGNVIFESEESSEEAANRIEGAIYKAYNFDVPTLVFEQNYLQNVIDQNPFLSKVDDPKKLYAIFLYDDLTQEGLDRLASAELGGDEYAIVDGVVYTCYHNGMGKAKMDINFIEKKLMVRATSRNWRTVNLLSQH</sequence>
<dbReference type="EMBL" id="JAOYOD010000001">
    <property type="protein sequence ID" value="MCV9388873.1"/>
    <property type="molecule type" value="Genomic_DNA"/>
</dbReference>
<dbReference type="InterPro" id="IPR012545">
    <property type="entry name" value="DUF1697"/>
</dbReference>
<gene>
    <name evidence="1" type="ORF">N7U62_19505</name>
</gene>
<dbReference type="PIRSF" id="PIRSF008502">
    <property type="entry name" value="UCP008502"/>
    <property type="match status" value="1"/>
</dbReference>